<dbReference type="InterPro" id="IPR015943">
    <property type="entry name" value="WD40/YVTN_repeat-like_dom_sf"/>
</dbReference>
<dbReference type="RefSeq" id="WP_316414257.1">
    <property type="nucleotide sequence ID" value="NZ_AP027080.1"/>
</dbReference>
<evidence type="ECO:0000256" key="3">
    <source>
        <dbReference type="SAM" id="SignalP"/>
    </source>
</evidence>
<dbReference type="InterPro" id="IPR029787">
    <property type="entry name" value="Nucleotide_cyclase"/>
</dbReference>
<dbReference type="Gene3D" id="2.130.10.10">
    <property type="entry name" value="YVTN repeat-like/Quinoprotein amine dehydrogenase"/>
    <property type="match status" value="3"/>
</dbReference>
<gene>
    <name evidence="5" type="ORF">METEAL_05420</name>
</gene>
<dbReference type="InterPro" id="IPR050469">
    <property type="entry name" value="Diguanylate_Cyclase"/>
</dbReference>
<proteinExistence type="predicted"/>
<dbReference type="AlphaFoldDB" id="A0AA48GW06"/>
<evidence type="ECO:0000313" key="6">
    <source>
        <dbReference type="Proteomes" id="UP001238179"/>
    </source>
</evidence>
<organism evidence="5 6">
    <name type="scientific">Mesoterricola silvestris</name>
    <dbReference type="NCBI Taxonomy" id="2927979"/>
    <lineage>
        <taxon>Bacteria</taxon>
        <taxon>Pseudomonadati</taxon>
        <taxon>Acidobacteriota</taxon>
        <taxon>Holophagae</taxon>
        <taxon>Holophagales</taxon>
        <taxon>Holophagaceae</taxon>
        <taxon>Mesoterricola</taxon>
    </lineage>
</organism>
<evidence type="ECO:0000259" key="4">
    <source>
        <dbReference type="PROSITE" id="PS50887"/>
    </source>
</evidence>
<dbReference type="PANTHER" id="PTHR45138:SF9">
    <property type="entry name" value="DIGUANYLATE CYCLASE DGCM-RELATED"/>
    <property type="match status" value="1"/>
</dbReference>
<dbReference type="SUPFAM" id="SSF55073">
    <property type="entry name" value="Nucleotide cyclase"/>
    <property type="match status" value="1"/>
</dbReference>
<dbReference type="Proteomes" id="UP001238179">
    <property type="component" value="Chromosome"/>
</dbReference>
<dbReference type="KEGG" id="msil:METEAL_05420"/>
<dbReference type="PROSITE" id="PS50887">
    <property type="entry name" value="GGDEF"/>
    <property type="match status" value="1"/>
</dbReference>
<reference evidence="6" key="1">
    <citation type="journal article" date="2023" name="Int. J. Syst. Evol. Microbiol.">
        <title>Mesoterricola silvestris gen. nov., sp. nov., Mesoterricola sediminis sp. nov., Geothrix oryzae sp. nov., Geothrix edaphica sp. nov., Geothrix rubra sp. nov., and Geothrix limicola sp. nov., six novel members of Acidobacteriota isolated from soils.</title>
        <authorList>
            <person name="Itoh H."/>
            <person name="Sugisawa Y."/>
            <person name="Mise K."/>
            <person name="Xu Z."/>
            <person name="Kuniyasu M."/>
            <person name="Ushijima N."/>
            <person name="Kawano K."/>
            <person name="Kobayashi E."/>
            <person name="Shiratori Y."/>
            <person name="Masuda Y."/>
            <person name="Senoo K."/>
        </authorList>
    </citation>
    <scope>NUCLEOTIDE SEQUENCE [LARGE SCALE GENOMIC DNA]</scope>
    <source>
        <strain evidence="6">W79</strain>
    </source>
</reference>
<comment type="catalytic activity">
    <reaction evidence="2">
        <text>2 GTP = 3',3'-c-di-GMP + 2 diphosphate</text>
        <dbReference type="Rhea" id="RHEA:24898"/>
        <dbReference type="ChEBI" id="CHEBI:33019"/>
        <dbReference type="ChEBI" id="CHEBI:37565"/>
        <dbReference type="ChEBI" id="CHEBI:58805"/>
        <dbReference type="EC" id="2.7.7.65"/>
    </reaction>
</comment>
<keyword evidence="6" id="KW-1185">Reference proteome</keyword>
<dbReference type="InterPro" id="IPR000160">
    <property type="entry name" value="GGDEF_dom"/>
</dbReference>
<dbReference type="Pfam" id="PF00990">
    <property type="entry name" value="GGDEF"/>
    <property type="match status" value="1"/>
</dbReference>
<feature type="chain" id="PRO_5041379732" description="diguanylate cyclase" evidence="3">
    <location>
        <begin position="22"/>
        <end position="1014"/>
    </location>
</feature>
<evidence type="ECO:0000256" key="1">
    <source>
        <dbReference type="ARBA" id="ARBA00012528"/>
    </source>
</evidence>
<dbReference type="EC" id="2.7.7.65" evidence="1"/>
<dbReference type="GO" id="GO:0052621">
    <property type="term" value="F:diguanylate cyclase activity"/>
    <property type="evidence" value="ECO:0007669"/>
    <property type="project" value="UniProtKB-EC"/>
</dbReference>
<dbReference type="Gene3D" id="2.60.40.10">
    <property type="entry name" value="Immunoglobulins"/>
    <property type="match status" value="1"/>
</dbReference>
<sequence>MSLFRTVVACLLALGFARAEAPGRYLFKTYGPEQGFVEPGLTSIAQDSEGFIWIGADSGLVRYDGVAFRKWTAEDGLASTAVNRVLRRRGGGIWVITEGGLMKFHKGVFTPVLHQGRTFRPIRGSAVDLDGDGVLWALGVDGLYRQGGEGMERVAEVPSGQGHALACRTATASIFAVVGGQVWERRKEAPWVRYTTQDGLPVDGIETLAVDGEGRLWVVGRRLLRYQDPGEAAFRDASSWLPAPPFASCIISREPDGTVGIPTNAGLLRLRGDDHEVIDQAAGLPCRWTASSLRDREGNLWVVGPTVYRQLGRGQVRTFTAEDGLPSDLVWQVFRDRSGRLFAGTSEGLALLGERGWSRVPGTDGLNVTSLVQDDSGALLIGSTNAPLRTLEPRGAAATENFHRSLRAGGLAPPQRSQSVACGRDGILWLADPSRGVFRIDSRTRESRLDYGPAQAGIPTFVAWHLVADGEGRIWGATSAGLILHDEGGWHRFGQAQGLKVDPLNGIALAQDGTAWVLYREPRGAARVAYAGGAIQVLESLDAGGRLASNVVYAGGVDARGRLWLGSDRGVEIVSGPSTFLLGRGSGLAGDDCSQNAILVDRNQDVWVGTSTGLSHVLDGRRPRDLPPLVTTITQVTRGRHRADVQGPVSHADATLEFRFASQTYVNEKAVVYQVRLGGLEDDWRSTDVPQARYAALPGGRYTFEVRAAYPGMAFGPAATFAFEVLPPWWRTWWFTTLEVLTALGAVTQVMNWRLRTLARQKERLAGLVDKATGDLLKANHALEKANLALKAQSLSDPLTGLHNRRFLSVVVDDDTAKVQRSYRDWTPGQALPNNDLLFLMVDLDHFKVVNDNFGHHVGDQVLEIVAQVLRKAARETDGVIRWGGEEFLVMARNSTRAEAPFLAERIRSLMAEQSLTLESGEVVRWTCSVGYAAYPFSLRDTTWMGWEKVVEIADACLYLAKRAGRNAWAGAEALEGLDRAAHGPRLPWELSELQREGVVDVVTSLSGALPPRP</sequence>
<evidence type="ECO:0000313" key="5">
    <source>
        <dbReference type="EMBL" id="BDU71368.1"/>
    </source>
</evidence>
<dbReference type="CDD" id="cd01949">
    <property type="entry name" value="GGDEF"/>
    <property type="match status" value="1"/>
</dbReference>
<dbReference type="NCBIfam" id="TIGR00254">
    <property type="entry name" value="GGDEF"/>
    <property type="match status" value="1"/>
</dbReference>
<protein>
    <recommendedName>
        <fullName evidence="1">diguanylate cyclase</fullName>
        <ecNumber evidence="1">2.7.7.65</ecNumber>
    </recommendedName>
</protein>
<dbReference type="InterPro" id="IPR013783">
    <property type="entry name" value="Ig-like_fold"/>
</dbReference>
<keyword evidence="3" id="KW-0732">Signal</keyword>
<dbReference type="Gene3D" id="3.30.70.270">
    <property type="match status" value="1"/>
</dbReference>
<feature type="signal peptide" evidence="3">
    <location>
        <begin position="1"/>
        <end position="21"/>
    </location>
</feature>
<dbReference type="SMART" id="SM00267">
    <property type="entry name" value="GGDEF"/>
    <property type="match status" value="1"/>
</dbReference>
<accession>A0AA48GW06</accession>
<feature type="domain" description="GGDEF" evidence="4">
    <location>
        <begin position="835"/>
        <end position="974"/>
    </location>
</feature>
<evidence type="ECO:0000256" key="2">
    <source>
        <dbReference type="ARBA" id="ARBA00034247"/>
    </source>
</evidence>
<dbReference type="EMBL" id="AP027080">
    <property type="protein sequence ID" value="BDU71368.1"/>
    <property type="molecule type" value="Genomic_DNA"/>
</dbReference>
<dbReference type="SUPFAM" id="SSF63829">
    <property type="entry name" value="Calcium-dependent phosphotriesterase"/>
    <property type="match status" value="2"/>
</dbReference>
<dbReference type="PANTHER" id="PTHR45138">
    <property type="entry name" value="REGULATORY COMPONENTS OF SENSORY TRANSDUCTION SYSTEM"/>
    <property type="match status" value="1"/>
</dbReference>
<name>A0AA48GW06_9BACT</name>
<dbReference type="InterPro" id="IPR043128">
    <property type="entry name" value="Rev_trsase/Diguanyl_cyclase"/>
</dbReference>